<keyword evidence="3" id="KW-1185">Reference proteome</keyword>
<evidence type="ECO:0000256" key="1">
    <source>
        <dbReference type="SAM" id="MobiDB-lite"/>
    </source>
</evidence>
<name>A0AA39VP90_ACESA</name>
<comment type="caution">
    <text evidence="2">The sequence shown here is derived from an EMBL/GenBank/DDBJ whole genome shotgun (WGS) entry which is preliminary data.</text>
</comment>
<dbReference type="EMBL" id="JAUESC010000380">
    <property type="protein sequence ID" value="KAK0593079.1"/>
    <property type="molecule type" value="Genomic_DNA"/>
</dbReference>
<feature type="compositionally biased region" description="Low complexity" evidence="1">
    <location>
        <begin position="123"/>
        <end position="137"/>
    </location>
</feature>
<evidence type="ECO:0000313" key="3">
    <source>
        <dbReference type="Proteomes" id="UP001168877"/>
    </source>
</evidence>
<protein>
    <submittedName>
        <fullName evidence="2">Uncharacterized protein</fullName>
    </submittedName>
</protein>
<accession>A0AA39VP90</accession>
<proteinExistence type="predicted"/>
<gene>
    <name evidence="2" type="ORF">LWI29_030424</name>
</gene>
<sequence length="262" mass="28761">MCRVKRMGPVVISAKFAGTQVEYNVLEPESYTLAALWADVYVMSYSNFPDPNEKFTTEAILPWNGQHRLIEDDRDLQDIFMVFRGKHLNMIRINMQLLQVAGVDPEVLVNSEPHIPVDSYSCNNDVDTTSNNNSDDVVGNEANGTQHEVESDINTDDEQLSNAASFNGDLYAIFEDNSDDESQTKPYVPKPGKPFRVADDGKALPQATQASQAAQTYQGAPISQPITHNAPLYSTAMLSQPSQSKSNPGTVAGLDVDWCGGL</sequence>
<reference evidence="2" key="1">
    <citation type="journal article" date="2022" name="Plant J.">
        <title>Strategies of tolerance reflected in two North American maple genomes.</title>
        <authorList>
            <person name="McEvoy S.L."/>
            <person name="Sezen U.U."/>
            <person name="Trouern-Trend A."/>
            <person name="McMahon S.M."/>
            <person name="Schaberg P.G."/>
            <person name="Yang J."/>
            <person name="Wegrzyn J.L."/>
            <person name="Swenson N.G."/>
        </authorList>
    </citation>
    <scope>NUCLEOTIDE SEQUENCE</scope>
    <source>
        <strain evidence="2">NS2018</strain>
    </source>
</reference>
<organism evidence="2 3">
    <name type="scientific">Acer saccharum</name>
    <name type="common">Sugar maple</name>
    <dbReference type="NCBI Taxonomy" id="4024"/>
    <lineage>
        <taxon>Eukaryota</taxon>
        <taxon>Viridiplantae</taxon>
        <taxon>Streptophyta</taxon>
        <taxon>Embryophyta</taxon>
        <taxon>Tracheophyta</taxon>
        <taxon>Spermatophyta</taxon>
        <taxon>Magnoliopsida</taxon>
        <taxon>eudicotyledons</taxon>
        <taxon>Gunneridae</taxon>
        <taxon>Pentapetalae</taxon>
        <taxon>rosids</taxon>
        <taxon>malvids</taxon>
        <taxon>Sapindales</taxon>
        <taxon>Sapindaceae</taxon>
        <taxon>Hippocastanoideae</taxon>
        <taxon>Acereae</taxon>
        <taxon>Acer</taxon>
    </lineage>
</organism>
<dbReference type="AlphaFoldDB" id="A0AA39VP90"/>
<evidence type="ECO:0000313" key="2">
    <source>
        <dbReference type="EMBL" id="KAK0593079.1"/>
    </source>
</evidence>
<reference evidence="2" key="2">
    <citation type="submission" date="2023-06" db="EMBL/GenBank/DDBJ databases">
        <authorList>
            <person name="Swenson N.G."/>
            <person name="Wegrzyn J.L."/>
            <person name="Mcevoy S.L."/>
        </authorList>
    </citation>
    <scope>NUCLEOTIDE SEQUENCE</scope>
    <source>
        <strain evidence="2">NS2018</strain>
        <tissue evidence="2">Leaf</tissue>
    </source>
</reference>
<dbReference type="Proteomes" id="UP001168877">
    <property type="component" value="Unassembled WGS sequence"/>
</dbReference>
<feature type="region of interest" description="Disordered" evidence="1">
    <location>
        <begin position="119"/>
        <end position="147"/>
    </location>
</feature>